<evidence type="ECO:0000313" key="1">
    <source>
        <dbReference type="EMBL" id="KAI7953341.1"/>
    </source>
</evidence>
<keyword evidence="2" id="KW-1185">Reference proteome</keyword>
<dbReference type="Proteomes" id="UP001060170">
    <property type="component" value="Chromosome 6"/>
</dbReference>
<reference evidence="1 2" key="3">
    <citation type="journal article" date="2022" name="Microbiol. Spectr.">
        <title>Folding features and dynamics of 3D genome architecture in plant fungal pathogens.</title>
        <authorList>
            <person name="Xia C."/>
        </authorList>
    </citation>
    <scope>NUCLEOTIDE SEQUENCE [LARGE SCALE GENOMIC DNA]</scope>
    <source>
        <strain evidence="1 2">93-210</strain>
    </source>
</reference>
<comment type="caution">
    <text evidence="1">The sequence shown here is derived from an EMBL/GenBank/DDBJ whole genome shotgun (WGS) entry which is preliminary data.</text>
</comment>
<gene>
    <name evidence="1" type="ORF">MJO28_005888</name>
</gene>
<evidence type="ECO:0000313" key="2">
    <source>
        <dbReference type="Proteomes" id="UP001060170"/>
    </source>
</evidence>
<accession>A0ACC0EFG7</accession>
<sequence length="152" mass="17519">MSKRGLRILTKSHFSVFAGPPRSGQPLPQRQLTHTRPTDHLLLRHRVTALSTSEHTVDLHDPSKVLRRGPTVSSYLSSDFSHYTRISTLASLLVNDFADFLKNLSRTITTCYRTDEVNFLRDRRRKHTNKKQKTEHSKRRQKSKSSTKPVVS</sequence>
<proteinExistence type="predicted"/>
<protein>
    <submittedName>
        <fullName evidence="1">Uncharacterized protein</fullName>
    </submittedName>
</protein>
<name>A0ACC0EFG7_9BASI</name>
<organism evidence="1 2">
    <name type="scientific">Puccinia striiformis f. sp. tritici</name>
    <dbReference type="NCBI Taxonomy" id="168172"/>
    <lineage>
        <taxon>Eukaryota</taxon>
        <taxon>Fungi</taxon>
        <taxon>Dikarya</taxon>
        <taxon>Basidiomycota</taxon>
        <taxon>Pucciniomycotina</taxon>
        <taxon>Pucciniomycetes</taxon>
        <taxon>Pucciniales</taxon>
        <taxon>Pucciniaceae</taxon>
        <taxon>Puccinia</taxon>
    </lineage>
</organism>
<reference evidence="2" key="2">
    <citation type="journal article" date="2018" name="Mol. Plant Microbe Interact.">
        <title>Genome sequence resources for the wheat stripe rust pathogen (Puccinia striiformis f. sp. tritici) and the barley stripe rust pathogen (Puccinia striiformis f. sp. hordei).</title>
        <authorList>
            <person name="Xia C."/>
            <person name="Wang M."/>
            <person name="Yin C."/>
            <person name="Cornejo O.E."/>
            <person name="Hulbert S.H."/>
            <person name="Chen X."/>
        </authorList>
    </citation>
    <scope>NUCLEOTIDE SEQUENCE [LARGE SCALE GENOMIC DNA]</scope>
    <source>
        <strain evidence="2">93-210</strain>
    </source>
</reference>
<dbReference type="EMBL" id="CM045870">
    <property type="protein sequence ID" value="KAI7953341.1"/>
    <property type="molecule type" value="Genomic_DNA"/>
</dbReference>
<reference evidence="2" key="1">
    <citation type="journal article" date="2018" name="BMC Genomics">
        <title>Genomic insights into host adaptation between the wheat stripe rust pathogen (Puccinia striiformis f. sp. tritici) and the barley stripe rust pathogen (Puccinia striiformis f. sp. hordei).</title>
        <authorList>
            <person name="Xia C."/>
            <person name="Wang M."/>
            <person name="Yin C."/>
            <person name="Cornejo O.E."/>
            <person name="Hulbert S.H."/>
            <person name="Chen X."/>
        </authorList>
    </citation>
    <scope>NUCLEOTIDE SEQUENCE [LARGE SCALE GENOMIC DNA]</scope>
    <source>
        <strain evidence="2">93-210</strain>
    </source>
</reference>